<dbReference type="Pfam" id="PF00561">
    <property type="entry name" value="Abhydrolase_1"/>
    <property type="match status" value="1"/>
</dbReference>
<dbReference type="PRINTS" id="PR00111">
    <property type="entry name" value="ABHYDROLASE"/>
</dbReference>
<accession>A0ABS5A627</accession>
<keyword evidence="1" id="KW-0378">Hydrolase</keyword>
<dbReference type="InterPro" id="IPR000073">
    <property type="entry name" value="AB_hydrolase_1"/>
</dbReference>
<dbReference type="RefSeq" id="WP_307849815.1">
    <property type="nucleotide sequence ID" value="NZ_JAGIOO010000001.1"/>
</dbReference>
<dbReference type="PROSITE" id="PS51318">
    <property type="entry name" value="TAT"/>
    <property type="match status" value="1"/>
</dbReference>
<organism evidence="3 4">
    <name type="scientific">Crossiella equi</name>
    <dbReference type="NCBI Taxonomy" id="130796"/>
    <lineage>
        <taxon>Bacteria</taxon>
        <taxon>Bacillati</taxon>
        <taxon>Actinomycetota</taxon>
        <taxon>Actinomycetes</taxon>
        <taxon>Pseudonocardiales</taxon>
        <taxon>Pseudonocardiaceae</taxon>
        <taxon>Crossiella</taxon>
    </lineage>
</organism>
<evidence type="ECO:0000313" key="4">
    <source>
        <dbReference type="Proteomes" id="UP001519363"/>
    </source>
</evidence>
<reference evidence="3 4" key="1">
    <citation type="submission" date="2021-03" db="EMBL/GenBank/DDBJ databases">
        <title>Sequencing the genomes of 1000 actinobacteria strains.</title>
        <authorList>
            <person name="Klenk H.-P."/>
        </authorList>
    </citation>
    <scope>NUCLEOTIDE SEQUENCE [LARGE SCALE GENOMIC DNA]</scope>
    <source>
        <strain evidence="3 4">DSM 44580</strain>
    </source>
</reference>
<dbReference type="PANTHER" id="PTHR43329">
    <property type="entry name" value="EPOXIDE HYDROLASE"/>
    <property type="match status" value="1"/>
</dbReference>
<sequence length="246" mass="26628">MSEHLSRRGVVKAAGLGALLLGLGRTEAAAAPAGPRLPPGFGRTFTSSFVVANGLRQHVVTGGDGPPLLLVHGWPQTWYAWRHVMPALAEEFRVVAVDQRGMGRTGKPRTGYDTATLATDLVALMEALGHGRFDVVGHDTGLAIGYALAADHPARVRRLAVAEAVLPGLSETPPVLTSPQATERLWHLMFNRLGPEVNEALVRGREEVYFGPKFTGLPREAAEHYVSVLRDPDNLRGSFGWYGRWT</sequence>
<keyword evidence="4" id="KW-1185">Reference proteome</keyword>
<proteinExistence type="predicted"/>
<dbReference type="InterPro" id="IPR006311">
    <property type="entry name" value="TAT_signal"/>
</dbReference>
<dbReference type="InterPro" id="IPR000639">
    <property type="entry name" value="Epox_hydrolase-like"/>
</dbReference>
<dbReference type="PRINTS" id="PR00412">
    <property type="entry name" value="EPOXHYDRLASE"/>
</dbReference>
<comment type="caution">
    <text evidence="3">The sequence shown here is derived from an EMBL/GenBank/DDBJ whole genome shotgun (WGS) entry which is preliminary data.</text>
</comment>
<dbReference type="Proteomes" id="UP001519363">
    <property type="component" value="Unassembled WGS sequence"/>
</dbReference>
<evidence type="ECO:0000313" key="3">
    <source>
        <dbReference type="EMBL" id="MBP2472051.1"/>
    </source>
</evidence>
<dbReference type="EMBL" id="JAGIOO010000001">
    <property type="protein sequence ID" value="MBP2472051.1"/>
    <property type="molecule type" value="Genomic_DNA"/>
</dbReference>
<gene>
    <name evidence="3" type="ORF">JOF53_000923</name>
</gene>
<name>A0ABS5A627_9PSEU</name>
<dbReference type="InterPro" id="IPR029058">
    <property type="entry name" value="AB_hydrolase_fold"/>
</dbReference>
<protein>
    <submittedName>
        <fullName evidence="3">Pimeloyl-ACP methyl ester carboxylesterase</fullName>
    </submittedName>
</protein>
<dbReference type="Gene3D" id="3.40.50.1820">
    <property type="entry name" value="alpha/beta hydrolase"/>
    <property type="match status" value="1"/>
</dbReference>
<evidence type="ECO:0000256" key="1">
    <source>
        <dbReference type="ARBA" id="ARBA00022801"/>
    </source>
</evidence>
<dbReference type="SUPFAM" id="SSF53474">
    <property type="entry name" value="alpha/beta-Hydrolases"/>
    <property type="match status" value="1"/>
</dbReference>
<feature type="domain" description="AB hydrolase-1" evidence="2">
    <location>
        <begin position="66"/>
        <end position="172"/>
    </location>
</feature>
<evidence type="ECO:0000259" key="2">
    <source>
        <dbReference type="Pfam" id="PF00561"/>
    </source>
</evidence>